<feature type="non-terminal residue" evidence="2">
    <location>
        <position position="117"/>
    </location>
</feature>
<dbReference type="Proteomes" id="UP000762676">
    <property type="component" value="Unassembled WGS sequence"/>
</dbReference>
<evidence type="ECO:0000256" key="1">
    <source>
        <dbReference type="SAM" id="MobiDB-lite"/>
    </source>
</evidence>
<protein>
    <submittedName>
        <fullName evidence="2">Uncharacterized protein</fullName>
    </submittedName>
</protein>
<evidence type="ECO:0000313" key="2">
    <source>
        <dbReference type="EMBL" id="GFR68603.1"/>
    </source>
</evidence>
<feature type="region of interest" description="Disordered" evidence="1">
    <location>
        <begin position="82"/>
        <end position="101"/>
    </location>
</feature>
<comment type="caution">
    <text evidence="2">The sequence shown here is derived from an EMBL/GenBank/DDBJ whole genome shotgun (WGS) entry which is preliminary data.</text>
</comment>
<gene>
    <name evidence="2" type="ORF">ElyMa_005612800</name>
</gene>
<dbReference type="EMBL" id="BMAT01011211">
    <property type="protein sequence ID" value="GFR68603.1"/>
    <property type="molecule type" value="Genomic_DNA"/>
</dbReference>
<sequence length="117" mass="12810">METPQHPAESPRLTSGSDNTWCDVNRDVKSMRKEVHVTNLLPRGVTGVASISDQCRARKISSNSCELDKFILAPDVVCHSYGDQSRDEGEKLGLSLPNDTQSSKTLKAVVAPNLKNM</sequence>
<reference evidence="2 3" key="1">
    <citation type="journal article" date="2021" name="Elife">
        <title>Chloroplast acquisition without the gene transfer in kleptoplastic sea slugs, Plakobranchus ocellatus.</title>
        <authorList>
            <person name="Maeda T."/>
            <person name="Takahashi S."/>
            <person name="Yoshida T."/>
            <person name="Shimamura S."/>
            <person name="Takaki Y."/>
            <person name="Nagai Y."/>
            <person name="Toyoda A."/>
            <person name="Suzuki Y."/>
            <person name="Arimoto A."/>
            <person name="Ishii H."/>
            <person name="Satoh N."/>
            <person name="Nishiyama T."/>
            <person name="Hasebe M."/>
            <person name="Maruyama T."/>
            <person name="Minagawa J."/>
            <person name="Obokata J."/>
            <person name="Shigenobu S."/>
        </authorList>
    </citation>
    <scope>NUCLEOTIDE SEQUENCE [LARGE SCALE GENOMIC DNA]</scope>
</reference>
<name>A0AAV4F5F2_9GAST</name>
<accession>A0AAV4F5F2</accession>
<proteinExistence type="predicted"/>
<dbReference type="AlphaFoldDB" id="A0AAV4F5F2"/>
<evidence type="ECO:0000313" key="3">
    <source>
        <dbReference type="Proteomes" id="UP000762676"/>
    </source>
</evidence>
<organism evidence="2 3">
    <name type="scientific">Elysia marginata</name>
    <dbReference type="NCBI Taxonomy" id="1093978"/>
    <lineage>
        <taxon>Eukaryota</taxon>
        <taxon>Metazoa</taxon>
        <taxon>Spiralia</taxon>
        <taxon>Lophotrochozoa</taxon>
        <taxon>Mollusca</taxon>
        <taxon>Gastropoda</taxon>
        <taxon>Heterobranchia</taxon>
        <taxon>Euthyneura</taxon>
        <taxon>Panpulmonata</taxon>
        <taxon>Sacoglossa</taxon>
        <taxon>Placobranchoidea</taxon>
        <taxon>Plakobranchidae</taxon>
        <taxon>Elysia</taxon>
    </lineage>
</organism>
<keyword evidence="3" id="KW-1185">Reference proteome</keyword>